<accession>A0AAD7D8D0</accession>
<dbReference type="Gene3D" id="3.30.559.10">
    <property type="entry name" value="Chloramphenicol acetyltransferase-like domain"/>
    <property type="match status" value="2"/>
</dbReference>
<evidence type="ECO:0000313" key="2">
    <source>
        <dbReference type="Proteomes" id="UP001221757"/>
    </source>
</evidence>
<sequence>MLARLSSLFPPMKRIPPPAHMRTIPCTPLDLWHLNTVFNIGLIIDTPLDTKKLKRSLWTLVERKFPRAGARLVQRNGMYEFQIPYTFDVSTPPVAFTMEEYSEPYGCSGRPKLPIHLPDSFDASKPSVHPLPALGEYFASKECPTSLDGFLVPNTPAVHVHVATFQDITFIGFTTSHVILDGLGARTLLHAWTRLLSGEPIDTIQGMEWDAQPFNVFMRSTATVAPIRSGMFDLGIFSRLRFNLDRMRDPKLATHLVRVPRSFLDDSKRDINASLQFRGSGEWVGSSDVLLAWWFKTAYGYRRIDDETPIHIHLPVDLREIPIFPGPLTDPYIHNAVSLISLPPIPANAFRTDSLAELALRTRRAITEFNADADGIAADLRWAFANPQRRFFPCPPGGEFLMQSSWRKARFGELDFSGAGEVKADVLFVMLLYPSGAETTGTILMEDKDAMWMTQPGGETHWENIRRSGTVAFV</sequence>
<dbReference type="InterPro" id="IPR023213">
    <property type="entry name" value="CAT-like_dom_sf"/>
</dbReference>
<dbReference type="PANTHER" id="PTHR31642:SF294">
    <property type="entry name" value="ACETYLTRANSFERASE MATC1"/>
    <property type="match status" value="1"/>
</dbReference>
<protein>
    <submittedName>
        <fullName evidence="1">Uncharacterized protein</fullName>
    </submittedName>
</protein>
<gene>
    <name evidence="1" type="ORF">B0H17DRAFT_33801</name>
</gene>
<proteinExistence type="predicted"/>
<organism evidence="1 2">
    <name type="scientific">Mycena rosella</name>
    <name type="common">Pink bonnet</name>
    <name type="synonym">Agaricus rosellus</name>
    <dbReference type="NCBI Taxonomy" id="1033263"/>
    <lineage>
        <taxon>Eukaryota</taxon>
        <taxon>Fungi</taxon>
        <taxon>Dikarya</taxon>
        <taxon>Basidiomycota</taxon>
        <taxon>Agaricomycotina</taxon>
        <taxon>Agaricomycetes</taxon>
        <taxon>Agaricomycetidae</taxon>
        <taxon>Agaricales</taxon>
        <taxon>Marasmiineae</taxon>
        <taxon>Mycenaceae</taxon>
        <taxon>Mycena</taxon>
    </lineage>
</organism>
<dbReference type="InterPro" id="IPR050317">
    <property type="entry name" value="Plant_Fungal_Acyltransferase"/>
</dbReference>
<keyword evidence="2" id="KW-1185">Reference proteome</keyword>
<dbReference type="AlphaFoldDB" id="A0AAD7D8D0"/>
<dbReference type="EMBL" id="JARKIE010000108">
    <property type="protein sequence ID" value="KAJ7683439.1"/>
    <property type="molecule type" value="Genomic_DNA"/>
</dbReference>
<dbReference type="GO" id="GO:0016747">
    <property type="term" value="F:acyltransferase activity, transferring groups other than amino-acyl groups"/>
    <property type="evidence" value="ECO:0007669"/>
    <property type="project" value="TreeGrafter"/>
</dbReference>
<dbReference type="Proteomes" id="UP001221757">
    <property type="component" value="Unassembled WGS sequence"/>
</dbReference>
<evidence type="ECO:0000313" key="1">
    <source>
        <dbReference type="EMBL" id="KAJ7683439.1"/>
    </source>
</evidence>
<dbReference type="PANTHER" id="PTHR31642">
    <property type="entry name" value="TRICHOTHECENE 3-O-ACETYLTRANSFERASE"/>
    <property type="match status" value="1"/>
</dbReference>
<dbReference type="Pfam" id="PF02458">
    <property type="entry name" value="Transferase"/>
    <property type="match status" value="1"/>
</dbReference>
<name>A0AAD7D8D0_MYCRO</name>
<reference evidence="1" key="1">
    <citation type="submission" date="2023-03" db="EMBL/GenBank/DDBJ databases">
        <title>Massive genome expansion in bonnet fungi (Mycena s.s.) driven by repeated elements and novel gene families across ecological guilds.</title>
        <authorList>
            <consortium name="Lawrence Berkeley National Laboratory"/>
            <person name="Harder C.B."/>
            <person name="Miyauchi S."/>
            <person name="Viragh M."/>
            <person name="Kuo A."/>
            <person name="Thoen E."/>
            <person name="Andreopoulos B."/>
            <person name="Lu D."/>
            <person name="Skrede I."/>
            <person name="Drula E."/>
            <person name="Henrissat B."/>
            <person name="Morin E."/>
            <person name="Kohler A."/>
            <person name="Barry K."/>
            <person name="LaButti K."/>
            <person name="Morin E."/>
            <person name="Salamov A."/>
            <person name="Lipzen A."/>
            <person name="Mereny Z."/>
            <person name="Hegedus B."/>
            <person name="Baldrian P."/>
            <person name="Stursova M."/>
            <person name="Weitz H."/>
            <person name="Taylor A."/>
            <person name="Grigoriev I.V."/>
            <person name="Nagy L.G."/>
            <person name="Martin F."/>
            <person name="Kauserud H."/>
        </authorList>
    </citation>
    <scope>NUCLEOTIDE SEQUENCE</scope>
    <source>
        <strain evidence="1">CBHHK067</strain>
    </source>
</reference>
<comment type="caution">
    <text evidence="1">The sequence shown here is derived from an EMBL/GenBank/DDBJ whole genome shotgun (WGS) entry which is preliminary data.</text>
</comment>